<dbReference type="EMBL" id="SRYZ01000064">
    <property type="protein sequence ID" value="TGX99587.1"/>
    <property type="molecule type" value="Genomic_DNA"/>
</dbReference>
<accession>A0A4S2AFH8</accession>
<comment type="caution">
    <text evidence="2">The sequence shown here is derived from an EMBL/GenBank/DDBJ whole genome shotgun (WGS) entry which is preliminary data.</text>
</comment>
<proteinExistence type="predicted"/>
<dbReference type="SUPFAM" id="SSF49464">
    <property type="entry name" value="Carboxypeptidase regulatory domain-like"/>
    <property type="match status" value="1"/>
</dbReference>
<name>A0A4S2AFH8_9BACE</name>
<keyword evidence="2" id="KW-0675">Receptor</keyword>
<organism evidence="2 3">
    <name type="scientific">Bacteroides muris</name>
    <name type="common">ex Afrizal et al. 2022</name>
    <dbReference type="NCBI Taxonomy" id="2516960"/>
    <lineage>
        <taxon>Bacteria</taxon>
        <taxon>Pseudomonadati</taxon>
        <taxon>Bacteroidota</taxon>
        <taxon>Bacteroidia</taxon>
        <taxon>Bacteroidales</taxon>
        <taxon>Bacteroidaceae</taxon>
        <taxon>Bacteroides</taxon>
    </lineage>
</organism>
<evidence type="ECO:0000313" key="2">
    <source>
        <dbReference type="EMBL" id="TGX99587.1"/>
    </source>
</evidence>
<feature type="region of interest" description="Disordered" evidence="1">
    <location>
        <begin position="758"/>
        <end position="777"/>
    </location>
</feature>
<gene>
    <name evidence="2" type="ORF">E5355_17435</name>
</gene>
<dbReference type="RefSeq" id="WP_136011329.1">
    <property type="nucleotide sequence ID" value="NZ_SRYZ01000064.1"/>
</dbReference>
<dbReference type="Proteomes" id="UP000310532">
    <property type="component" value="Unassembled WGS sequence"/>
</dbReference>
<dbReference type="AlphaFoldDB" id="A0A4S2AFH8"/>
<protein>
    <submittedName>
        <fullName evidence="2">TonB-dependent receptor</fullName>
    </submittedName>
</protein>
<dbReference type="InterPro" id="IPR008969">
    <property type="entry name" value="CarboxyPept-like_regulatory"/>
</dbReference>
<dbReference type="Pfam" id="PF13620">
    <property type="entry name" value="CarboxypepD_reg"/>
    <property type="match status" value="1"/>
</dbReference>
<sequence length="777" mass="87418">MKKNLLCLLFIICAVTSLYGQNIRISGMVSDEKGEPMPSVNVALRHIDSTFVAGCVTDSRGMFALRQLEVGDSYLLQVSFMGCVPQTIRLDNVEKPMEVGTIVLVEDAVSLQGVTVTASNVMKKVDRQIILPSQRQVKASSSGYELLAHMQLPGLKVDGVQQKVSTVGGGVVQLRINDIQASVAQVQALRPEMVLRVEYIDNPGVRYGDTDAEAVVNYVVKRPQAGVMGGFSAINAVTTGFGNDNLYLRANYKLSEFGLDYYISYRDYDERYVDETQTFFFPDGGQRNRVFGKVPTAFNYVTHTIEASYNLTKQDKYVFNALFTEEIEDYPHNDMGEVIREVGKPDLYSMTLAENYSRIPSLDLYYRLFLPRNQHLTMNVVGTYLYSDYKRDYRESGEMGGEPSSQYAYATKGKRYSLIGEAGYRKDFSQVALSAGLKYTQAYTSNRYTGAVDEAVNMHNSTLYGYVQLQGKWAKLKYALGAGMSREAFDRTGEGYTFYTFRPMLTVAYPVFKGANLSYVFNTYPTLPSLSALSDIRQQKTDLEVNRGNPGLTPYRSYNNRLRLSWGNGIVNAQLQGSYLHQKNPIMQQVACVAQPDGSYLFEYSQDNQKRFSQLNGQCYVGVTVVPDLLSVSLYGGVNRFESRGREYAHDYTAWYAGGSVSLNYKGFTFYGEMGNRYRSLFGETLNYGEETGTVQCSYQWKDWNAGVGMLYPFSSTSRTGGYKLLNKLHQSKSWTYIDDNARMLYFTLSWKFSSGRKHQAGDKTMNNADRDTGIAM</sequence>
<reference evidence="2 3" key="1">
    <citation type="submission" date="2019-04" db="EMBL/GenBank/DDBJ databases">
        <title>Microbes associate with the intestines of laboratory mice.</title>
        <authorList>
            <person name="Navarre W."/>
            <person name="Wong E."/>
            <person name="Huang K."/>
            <person name="Tropini C."/>
            <person name="Ng K."/>
            <person name="Yu B."/>
        </authorList>
    </citation>
    <scope>NUCLEOTIDE SEQUENCE [LARGE SCALE GENOMIC DNA]</scope>
    <source>
        <strain evidence="2 3">NM69_E16B</strain>
    </source>
</reference>
<evidence type="ECO:0000256" key="1">
    <source>
        <dbReference type="SAM" id="MobiDB-lite"/>
    </source>
</evidence>
<dbReference type="SUPFAM" id="SSF56935">
    <property type="entry name" value="Porins"/>
    <property type="match status" value="1"/>
</dbReference>
<dbReference type="Gene3D" id="2.60.40.1120">
    <property type="entry name" value="Carboxypeptidase-like, regulatory domain"/>
    <property type="match status" value="1"/>
</dbReference>
<keyword evidence="3" id="KW-1185">Reference proteome</keyword>
<evidence type="ECO:0000313" key="3">
    <source>
        <dbReference type="Proteomes" id="UP000310532"/>
    </source>
</evidence>